<dbReference type="GO" id="GO:0044780">
    <property type="term" value="P:bacterial-type flagellum assembly"/>
    <property type="evidence" value="ECO:0007669"/>
    <property type="project" value="InterPro"/>
</dbReference>
<protein>
    <recommendedName>
        <fullName evidence="4">Flagellar hook-associated protein 1</fullName>
    </recommendedName>
</protein>
<evidence type="ECO:0000259" key="7">
    <source>
        <dbReference type="Pfam" id="PF06429"/>
    </source>
</evidence>
<evidence type="ECO:0000313" key="10">
    <source>
        <dbReference type="Proteomes" id="UP000221369"/>
    </source>
</evidence>
<dbReference type="Pfam" id="PF22638">
    <property type="entry name" value="FlgK_D1"/>
    <property type="match status" value="1"/>
</dbReference>
<comment type="subcellular location">
    <subcellularLocation>
        <location evidence="1">Bacterial flagellum</location>
    </subcellularLocation>
    <subcellularLocation>
        <location evidence="2">Secreted</location>
    </subcellularLocation>
</comment>
<dbReference type="GO" id="GO:0005576">
    <property type="term" value="C:extracellular region"/>
    <property type="evidence" value="ECO:0007669"/>
    <property type="project" value="UniProtKB-SubCell"/>
</dbReference>
<evidence type="ECO:0000259" key="8">
    <source>
        <dbReference type="Pfam" id="PF22638"/>
    </source>
</evidence>
<dbReference type="InterPro" id="IPR002371">
    <property type="entry name" value="FlgK"/>
</dbReference>
<dbReference type="Proteomes" id="UP000221369">
    <property type="component" value="Unassembled WGS sequence"/>
</dbReference>
<gene>
    <name evidence="9" type="ORF">ATJ78_1554</name>
</gene>
<dbReference type="PANTHER" id="PTHR30033">
    <property type="entry name" value="FLAGELLAR HOOK-ASSOCIATED PROTEIN 1"/>
    <property type="match status" value="1"/>
</dbReference>
<feature type="domain" description="Flagellar hook-associated protein FlgK helical" evidence="8">
    <location>
        <begin position="103"/>
        <end position="335"/>
    </location>
</feature>
<dbReference type="InterPro" id="IPR053927">
    <property type="entry name" value="FlgK_helical"/>
</dbReference>
<dbReference type="NCBIfam" id="TIGR02492">
    <property type="entry name" value="flgK_ends"/>
    <property type="match status" value="1"/>
</dbReference>
<keyword evidence="9" id="KW-0966">Cell projection</keyword>
<evidence type="ECO:0000256" key="4">
    <source>
        <dbReference type="ARBA" id="ARBA00016244"/>
    </source>
</evidence>
<feature type="domain" description="Flagellar basal-body/hook protein C-terminal" evidence="7">
    <location>
        <begin position="424"/>
        <end position="462"/>
    </location>
</feature>
<dbReference type="RefSeq" id="WP_098407052.1">
    <property type="nucleotide sequence ID" value="NZ_PDJE01000001.1"/>
</dbReference>
<dbReference type="Pfam" id="PF06429">
    <property type="entry name" value="Flg_bbr_C"/>
    <property type="match status" value="1"/>
</dbReference>
<name>A0A2A9DXH3_9MICO</name>
<keyword evidence="5" id="KW-0964">Secreted</keyword>
<comment type="caution">
    <text evidence="9">The sequence shown here is derived from an EMBL/GenBank/DDBJ whole genome shotgun (WGS) entry which is preliminary data.</text>
</comment>
<organism evidence="9 10">
    <name type="scientific">Paramicrobacterium agarici</name>
    <dbReference type="NCBI Taxonomy" id="630514"/>
    <lineage>
        <taxon>Bacteria</taxon>
        <taxon>Bacillati</taxon>
        <taxon>Actinomycetota</taxon>
        <taxon>Actinomycetes</taxon>
        <taxon>Micrococcales</taxon>
        <taxon>Microbacteriaceae</taxon>
        <taxon>Paramicrobacterium</taxon>
    </lineage>
</organism>
<reference evidence="9 10" key="1">
    <citation type="submission" date="2017-10" db="EMBL/GenBank/DDBJ databases">
        <title>Sequencing the genomes of 1000 actinobacteria strains.</title>
        <authorList>
            <person name="Klenk H.-P."/>
        </authorList>
    </citation>
    <scope>NUCLEOTIDE SEQUENCE [LARGE SCALE GENOMIC DNA]</scope>
    <source>
        <strain evidence="9 10">DSM 21798</strain>
    </source>
</reference>
<keyword evidence="9" id="KW-0282">Flagellum</keyword>
<dbReference type="GO" id="GO:0009424">
    <property type="term" value="C:bacterial-type flagellum hook"/>
    <property type="evidence" value="ECO:0007669"/>
    <property type="project" value="InterPro"/>
</dbReference>
<dbReference type="AlphaFoldDB" id="A0A2A9DXH3"/>
<dbReference type="GO" id="GO:0005198">
    <property type="term" value="F:structural molecule activity"/>
    <property type="evidence" value="ECO:0007669"/>
    <property type="project" value="InterPro"/>
</dbReference>
<evidence type="ECO:0000256" key="6">
    <source>
        <dbReference type="ARBA" id="ARBA00023143"/>
    </source>
</evidence>
<proteinExistence type="inferred from homology"/>
<keyword evidence="6" id="KW-0975">Bacterial flagellum</keyword>
<evidence type="ECO:0000256" key="5">
    <source>
        <dbReference type="ARBA" id="ARBA00022525"/>
    </source>
</evidence>
<keyword evidence="9" id="KW-0969">Cilium</keyword>
<dbReference type="PANTHER" id="PTHR30033:SF1">
    <property type="entry name" value="FLAGELLAR HOOK-ASSOCIATED PROTEIN 1"/>
    <property type="match status" value="1"/>
</dbReference>
<dbReference type="EMBL" id="PDJE01000001">
    <property type="protein sequence ID" value="PFG30619.1"/>
    <property type="molecule type" value="Genomic_DNA"/>
</dbReference>
<evidence type="ECO:0000256" key="3">
    <source>
        <dbReference type="ARBA" id="ARBA00009677"/>
    </source>
</evidence>
<evidence type="ECO:0000256" key="1">
    <source>
        <dbReference type="ARBA" id="ARBA00004365"/>
    </source>
</evidence>
<evidence type="ECO:0000313" key="9">
    <source>
        <dbReference type="EMBL" id="PFG30619.1"/>
    </source>
</evidence>
<comment type="similarity">
    <text evidence="3">Belongs to the flagella basal body rod proteins family.</text>
</comment>
<dbReference type="InterPro" id="IPR010930">
    <property type="entry name" value="Flg_bb/hook_C_dom"/>
</dbReference>
<evidence type="ECO:0000256" key="2">
    <source>
        <dbReference type="ARBA" id="ARBA00004613"/>
    </source>
</evidence>
<keyword evidence="10" id="KW-1185">Reference proteome</keyword>
<sequence>MSTFSGINTAYTALSAARLGIDLTGQNIANQRTEGYTRQRLSTSAMDAVAQAGRFSLGAVPGHGVSVDGIVRLGDAVLDARVRDSLAASGFWSTRASAALTAEAAMAEPSEAGLSNQLSEFWSGWQDLANAPDSDAAAAVVLNGASVLTSQIAAGYDAVSSQWSSIRASVDRTVTGINVAADQIAALNGEIRSALNAGRSANELIDQRNLLVQNVARDAGSTATLESDGTMTVRIGGNALVEGTNARHLVASGPTGIAAGERVIVAWESRPDTAITLTGGELGGTLSVLAPASEGGTLAQLADSYNEVATALAESVNAVHRTGETPDGAAGGDFFAIDPSGPAALGLSVVPGSRDELALASPGAGALDGSIADAISQIGQQGDSPDAIWTDVITSFGVATAGDVQRANLAETSAVTAVGAQQSVSSVDGDEETINLLTYQTAYQAAARVLTAIDEALDVLINRTGLVGR</sequence>
<dbReference type="SUPFAM" id="SSF64518">
    <property type="entry name" value="Phase 1 flagellin"/>
    <property type="match status" value="1"/>
</dbReference>
<accession>A0A2A9DXH3</accession>